<gene>
    <name evidence="1" type="ORF">CPELLU_LOCUS19323</name>
</gene>
<reference evidence="1" key="1">
    <citation type="submission" date="2021-06" db="EMBL/GenBank/DDBJ databases">
        <authorList>
            <person name="Kallberg Y."/>
            <person name="Tangrot J."/>
            <person name="Rosling A."/>
        </authorList>
    </citation>
    <scope>NUCLEOTIDE SEQUENCE</scope>
    <source>
        <strain evidence="1">FL966</strain>
    </source>
</reference>
<dbReference type="AlphaFoldDB" id="A0A9N9PFY1"/>
<sequence length="106" mass="12750">MFPNEISLLVFKSLYESIFYDTCKNISENVDTKKRIDNLRLISKFFKQEFETYFLARLKEKEIILETNQDILYYKLHSKINDWSSTSSLIKTYVPSDSYRLLEKLD</sequence>
<evidence type="ECO:0000313" key="2">
    <source>
        <dbReference type="Proteomes" id="UP000789759"/>
    </source>
</evidence>
<keyword evidence="2" id="KW-1185">Reference proteome</keyword>
<dbReference type="Proteomes" id="UP000789759">
    <property type="component" value="Unassembled WGS sequence"/>
</dbReference>
<protein>
    <submittedName>
        <fullName evidence="1">1205_t:CDS:1</fullName>
    </submittedName>
</protein>
<accession>A0A9N9PFY1</accession>
<feature type="non-terminal residue" evidence="1">
    <location>
        <position position="1"/>
    </location>
</feature>
<name>A0A9N9PFY1_9GLOM</name>
<organism evidence="1 2">
    <name type="scientific">Cetraspora pellucida</name>
    <dbReference type="NCBI Taxonomy" id="1433469"/>
    <lineage>
        <taxon>Eukaryota</taxon>
        <taxon>Fungi</taxon>
        <taxon>Fungi incertae sedis</taxon>
        <taxon>Mucoromycota</taxon>
        <taxon>Glomeromycotina</taxon>
        <taxon>Glomeromycetes</taxon>
        <taxon>Diversisporales</taxon>
        <taxon>Gigasporaceae</taxon>
        <taxon>Cetraspora</taxon>
    </lineage>
</organism>
<proteinExistence type="predicted"/>
<comment type="caution">
    <text evidence="1">The sequence shown here is derived from an EMBL/GenBank/DDBJ whole genome shotgun (WGS) entry which is preliminary data.</text>
</comment>
<evidence type="ECO:0000313" key="1">
    <source>
        <dbReference type="EMBL" id="CAG8817247.1"/>
    </source>
</evidence>
<dbReference type="EMBL" id="CAJVQA010045255">
    <property type="protein sequence ID" value="CAG8817247.1"/>
    <property type="molecule type" value="Genomic_DNA"/>
</dbReference>